<feature type="repeat" description="NHL" evidence="2">
    <location>
        <begin position="207"/>
        <end position="249"/>
    </location>
</feature>
<feature type="repeat" description="NHL" evidence="2">
    <location>
        <begin position="353"/>
        <end position="396"/>
    </location>
</feature>
<dbReference type="PANTHER" id="PTHR24104:SF25">
    <property type="entry name" value="PROTEIN LIN-41"/>
    <property type="match status" value="1"/>
</dbReference>
<protein>
    <submittedName>
        <fullName evidence="3">Nhl-1 protein</fullName>
    </submittedName>
</protein>
<proteinExistence type="predicted"/>
<dbReference type="Proteomes" id="UP000604046">
    <property type="component" value="Unassembled WGS sequence"/>
</dbReference>
<evidence type="ECO:0000256" key="2">
    <source>
        <dbReference type="PROSITE-ProRule" id="PRU00504"/>
    </source>
</evidence>
<sequence>MATWQVEAFHAQQQEAYEVRRAALASTMLTRWRAIDFLEKVLARGTNCEVLLLTGYISAQRLLGEDVLASKVAELALCAALRPKQLPVKWSGDVAAAAQEISQMAAAIAKGPKLKVEMEEPKERVEESSGPERIASTPYCADDEEPRRIFLVDAVKRDLPRPISLYQALEPKPVEASPKVLIRRLGGATVQSSSDKEIRQSGLGELRAVLGLEGDDLGCFRSPCGMAVDSTRLFVADTLNHRIQVFNKFSLEALGALRLPAGAAVSSLSDPSGMCCLEAHGVTTLVVVEYTLDRLLKIELGPELGLPSARSVNELAPGTFYGPFGAGISQGRIIVADSCNHRCLVLTLGGQVLFEFGGRGQGPGQFEYPECVATFRDGFVAVSDKDNHRVQVFSDGGAFQHFIPNNWVALPGPVQTVQAGALSGPMGMCVDAQDRLFVCDCGSDRVQIFSRSGEFLQPSLEMTILAYLASSAGAVPKRR</sequence>
<comment type="caution">
    <text evidence="3">The sequence shown here is derived from an EMBL/GenBank/DDBJ whole genome shotgun (WGS) entry which is preliminary data.</text>
</comment>
<dbReference type="InterPro" id="IPR011042">
    <property type="entry name" value="6-blade_b-propeller_TolB-like"/>
</dbReference>
<dbReference type="Pfam" id="PF01436">
    <property type="entry name" value="NHL"/>
    <property type="match status" value="1"/>
</dbReference>
<organism evidence="3 4">
    <name type="scientific">Symbiodinium natans</name>
    <dbReference type="NCBI Taxonomy" id="878477"/>
    <lineage>
        <taxon>Eukaryota</taxon>
        <taxon>Sar</taxon>
        <taxon>Alveolata</taxon>
        <taxon>Dinophyceae</taxon>
        <taxon>Suessiales</taxon>
        <taxon>Symbiodiniaceae</taxon>
        <taxon>Symbiodinium</taxon>
    </lineage>
</organism>
<dbReference type="InterPro" id="IPR001258">
    <property type="entry name" value="NHL_repeat"/>
</dbReference>
<dbReference type="InterPro" id="IPR050952">
    <property type="entry name" value="TRIM-NHL_E3_ligases"/>
</dbReference>
<reference evidence="3" key="1">
    <citation type="submission" date="2021-02" db="EMBL/GenBank/DDBJ databases">
        <authorList>
            <person name="Dougan E. K."/>
            <person name="Rhodes N."/>
            <person name="Thang M."/>
            <person name="Chan C."/>
        </authorList>
    </citation>
    <scope>NUCLEOTIDE SEQUENCE</scope>
</reference>
<keyword evidence="4" id="KW-1185">Reference proteome</keyword>
<name>A0A812UUD0_9DINO</name>
<dbReference type="CDD" id="cd05819">
    <property type="entry name" value="NHL"/>
    <property type="match status" value="1"/>
</dbReference>
<evidence type="ECO:0000256" key="1">
    <source>
        <dbReference type="ARBA" id="ARBA00022737"/>
    </source>
</evidence>
<dbReference type="PROSITE" id="PS51125">
    <property type="entry name" value="NHL"/>
    <property type="match status" value="3"/>
</dbReference>
<dbReference type="PANTHER" id="PTHR24104">
    <property type="entry name" value="E3 UBIQUITIN-PROTEIN LIGASE NHLRC1-RELATED"/>
    <property type="match status" value="1"/>
</dbReference>
<dbReference type="GO" id="GO:0000209">
    <property type="term" value="P:protein polyubiquitination"/>
    <property type="evidence" value="ECO:0007669"/>
    <property type="project" value="TreeGrafter"/>
</dbReference>
<dbReference type="OrthoDB" id="27136at2759"/>
<dbReference type="GO" id="GO:0061630">
    <property type="term" value="F:ubiquitin protein ligase activity"/>
    <property type="evidence" value="ECO:0007669"/>
    <property type="project" value="TreeGrafter"/>
</dbReference>
<feature type="repeat" description="NHL" evidence="2">
    <location>
        <begin position="422"/>
        <end position="452"/>
    </location>
</feature>
<dbReference type="Gene3D" id="2.120.10.30">
    <property type="entry name" value="TolB, C-terminal domain"/>
    <property type="match status" value="2"/>
</dbReference>
<accession>A0A812UUD0</accession>
<dbReference type="AlphaFoldDB" id="A0A812UUD0"/>
<keyword evidence="1" id="KW-0677">Repeat</keyword>
<dbReference type="GO" id="GO:0008270">
    <property type="term" value="F:zinc ion binding"/>
    <property type="evidence" value="ECO:0007669"/>
    <property type="project" value="UniProtKB-KW"/>
</dbReference>
<dbReference type="GO" id="GO:0043161">
    <property type="term" value="P:proteasome-mediated ubiquitin-dependent protein catabolic process"/>
    <property type="evidence" value="ECO:0007669"/>
    <property type="project" value="TreeGrafter"/>
</dbReference>
<evidence type="ECO:0000313" key="4">
    <source>
        <dbReference type="Proteomes" id="UP000604046"/>
    </source>
</evidence>
<evidence type="ECO:0000313" key="3">
    <source>
        <dbReference type="EMBL" id="CAE7583522.1"/>
    </source>
</evidence>
<gene>
    <name evidence="3" type="primary">nhl-1</name>
    <name evidence="3" type="ORF">SNAT2548_LOCUS33286</name>
</gene>
<dbReference type="SUPFAM" id="SSF101898">
    <property type="entry name" value="NHL repeat"/>
    <property type="match status" value="1"/>
</dbReference>
<dbReference type="EMBL" id="CAJNDS010002748">
    <property type="protein sequence ID" value="CAE7583522.1"/>
    <property type="molecule type" value="Genomic_DNA"/>
</dbReference>